<organism evidence="1 2">
    <name type="scientific">Heyndrickxia coagulans</name>
    <name type="common">Weizmannia coagulans</name>
    <dbReference type="NCBI Taxonomy" id="1398"/>
    <lineage>
        <taxon>Bacteria</taxon>
        <taxon>Bacillati</taxon>
        <taxon>Bacillota</taxon>
        <taxon>Bacilli</taxon>
        <taxon>Bacillales</taxon>
        <taxon>Bacillaceae</taxon>
        <taxon>Heyndrickxia</taxon>
    </lineage>
</organism>
<reference evidence="2" key="1">
    <citation type="submission" date="2015-01" db="EMBL/GenBank/DDBJ databases">
        <title>Comparative genome analysis of Bacillus coagulans HM-08, Clostridium butyricum HM-68, Bacillus subtilis HM-66 and Bacillus paralicheniformis BL-09.</title>
        <authorList>
            <person name="Zhang H."/>
        </authorList>
    </citation>
    <scope>NUCLEOTIDE SEQUENCE [LARGE SCALE GENOMIC DNA]</scope>
    <source>
        <strain evidence="2">HM-08</strain>
    </source>
</reference>
<accession>A0AAN0WDH2</accession>
<sequence>MDGSGRKLLNEQRPYAALFFYPIFRVYRAFSPEAAWVLKVY</sequence>
<gene>
    <name evidence="1" type="ORF">SB48_HM08orf05397</name>
</gene>
<proteinExistence type="predicted"/>
<keyword evidence="2" id="KW-1185">Reference proteome</keyword>
<protein>
    <submittedName>
        <fullName evidence="1">Uncharacterized protein</fullName>
    </submittedName>
</protein>
<evidence type="ECO:0000313" key="1">
    <source>
        <dbReference type="EMBL" id="AJO24163.1"/>
    </source>
</evidence>
<evidence type="ECO:0000313" key="2">
    <source>
        <dbReference type="Proteomes" id="UP000032024"/>
    </source>
</evidence>
<name>A0AAN0WDH2_HEYCO</name>
<dbReference type="EMBL" id="CP010525">
    <property type="protein sequence ID" value="AJO24163.1"/>
    <property type="molecule type" value="Genomic_DNA"/>
</dbReference>
<dbReference type="AlphaFoldDB" id="A0AAN0WDH2"/>
<dbReference type="Proteomes" id="UP000032024">
    <property type="component" value="Chromosome"/>
</dbReference>